<dbReference type="GO" id="GO:0008242">
    <property type="term" value="F:omega peptidase activity"/>
    <property type="evidence" value="ECO:0007669"/>
    <property type="project" value="UniProtKB-EC"/>
</dbReference>
<proteinExistence type="inferred from homology"/>
<dbReference type="PANTHER" id="PTHR42776">
    <property type="entry name" value="SERINE PEPTIDASE S9 FAMILY MEMBER"/>
    <property type="match status" value="1"/>
</dbReference>
<dbReference type="InterPro" id="IPR011042">
    <property type="entry name" value="6-blade_b-propeller_TolB-like"/>
</dbReference>
<comment type="catalytic activity">
    <reaction evidence="1">
        <text>Cleavage of an N-acetyl or N-formyl amino acid from the N-terminus of a polypeptide.</text>
        <dbReference type="EC" id="3.4.19.1"/>
    </reaction>
</comment>
<dbReference type="InterPro" id="IPR001375">
    <property type="entry name" value="Peptidase_S9_cat"/>
</dbReference>
<feature type="domain" description="Peptidase S9 prolyl oligopeptidase catalytic" evidence="9">
    <location>
        <begin position="495"/>
        <end position="699"/>
    </location>
</feature>
<protein>
    <recommendedName>
        <fullName evidence="6">Acylamino-acid-releasing enzyme</fullName>
        <ecNumber evidence="5">3.4.19.1</ecNumber>
    </recommendedName>
</protein>
<dbReference type="GO" id="GO:0006508">
    <property type="term" value="P:proteolysis"/>
    <property type="evidence" value="ECO:0007669"/>
    <property type="project" value="InterPro"/>
</dbReference>
<keyword evidence="7" id="KW-0963">Cytoplasm</keyword>
<keyword evidence="8" id="KW-0378">Hydrolase</keyword>
<evidence type="ECO:0000256" key="2">
    <source>
        <dbReference type="ARBA" id="ARBA00004496"/>
    </source>
</evidence>
<dbReference type="SUPFAM" id="SSF82171">
    <property type="entry name" value="DPP6 N-terminal domain-like"/>
    <property type="match status" value="1"/>
</dbReference>
<dbReference type="SUPFAM" id="SSF53474">
    <property type="entry name" value="alpha/beta-Hydrolases"/>
    <property type="match status" value="1"/>
</dbReference>
<evidence type="ECO:0000256" key="4">
    <source>
        <dbReference type="ARBA" id="ARBA00011881"/>
    </source>
</evidence>
<evidence type="ECO:0000256" key="7">
    <source>
        <dbReference type="ARBA" id="ARBA00022490"/>
    </source>
</evidence>
<dbReference type="InterPro" id="IPR029058">
    <property type="entry name" value="AB_hydrolase_fold"/>
</dbReference>
<comment type="subunit">
    <text evidence="4">Homotetramer.</text>
</comment>
<name>A0AAD8EHW2_DIPPU</name>
<dbReference type="EMBL" id="JASPKZ010004181">
    <property type="protein sequence ID" value="KAJ9590908.1"/>
    <property type="molecule type" value="Genomic_DNA"/>
</dbReference>
<reference evidence="11" key="1">
    <citation type="journal article" date="2023" name="IScience">
        <title>Live-bearing cockroach genome reveals convergent evolutionary mechanisms linked to viviparity in insects and beyond.</title>
        <authorList>
            <person name="Fouks B."/>
            <person name="Harrison M.C."/>
            <person name="Mikhailova A.A."/>
            <person name="Marchal E."/>
            <person name="English S."/>
            <person name="Carruthers M."/>
            <person name="Jennings E.C."/>
            <person name="Chiamaka E.L."/>
            <person name="Frigard R.A."/>
            <person name="Pippel M."/>
            <person name="Attardo G.M."/>
            <person name="Benoit J.B."/>
            <person name="Bornberg-Bauer E."/>
            <person name="Tobe S.S."/>
        </authorList>
    </citation>
    <scope>NUCLEOTIDE SEQUENCE</scope>
    <source>
        <strain evidence="11">Stay&amp;Tobe</strain>
    </source>
</reference>
<dbReference type="AlphaFoldDB" id="A0AAD8EHW2"/>
<organism evidence="11 12">
    <name type="scientific">Diploptera punctata</name>
    <name type="common">Pacific beetle cockroach</name>
    <dbReference type="NCBI Taxonomy" id="6984"/>
    <lineage>
        <taxon>Eukaryota</taxon>
        <taxon>Metazoa</taxon>
        <taxon>Ecdysozoa</taxon>
        <taxon>Arthropoda</taxon>
        <taxon>Hexapoda</taxon>
        <taxon>Insecta</taxon>
        <taxon>Pterygota</taxon>
        <taxon>Neoptera</taxon>
        <taxon>Polyneoptera</taxon>
        <taxon>Dictyoptera</taxon>
        <taxon>Blattodea</taxon>
        <taxon>Blaberoidea</taxon>
        <taxon>Blaberidae</taxon>
        <taxon>Diplopterinae</taxon>
        <taxon>Diploptera</taxon>
    </lineage>
</organism>
<evidence type="ECO:0000259" key="10">
    <source>
        <dbReference type="Pfam" id="PF19283"/>
    </source>
</evidence>
<gene>
    <name evidence="11" type="ORF">L9F63_016065</name>
</gene>
<evidence type="ECO:0000256" key="1">
    <source>
        <dbReference type="ARBA" id="ARBA00000721"/>
    </source>
</evidence>
<comment type="caution">
    <text evidence="11">The sequence shown here is derived from an EMBL/GenBank/DDBJ whole genome shotgun (WGS) entry which is preliminary data.</text>
</comment>
<keyword evidence="12" id="KW-1185">Reference proteome</keyword>
<evidence type="ECO:0000313" key="11">
    <source>
        <dbReference type="EMBL" id="KAJ9590908.1"/>
    </source>
</evidence>
<evidence type="ECO:0000256" key="5">
    <source>
        <dbReference type="ARBA" id="ARBA00012917"/>
    </source>
</evidence>
<feature type="non-terminal residue" evidence="11">
    <location>
        <position position="705"/>
    </location>
</feature>
<comment type="subcellular location">
    <subcellularLocation>
        <location evidence="2">Cytoplasm</location>
    </subcellularLocation>
</comment>
<dbReference type="GO" id="GO:0004252">
    <property type="term" value="F:serine-type endopeptidase activity"/>
    <property type="evidence" value="ECO:0007669"/>
    <property type="project" value="TreeGrafter"/>
</dbReference>
<evidence type="ECO:0000256" key="8">
    <source>
        <dbReference type="ARBA" id="ARBA00022801"/>
    </source>
</evidence>
<dbReference type="Proteomes" id="UP001233999">
    <property type="component" value="Unassembled WGS sequence"/>
</dbReference>
<dbReference type="Pfam" id="PF00326">
    <property type="entry name" value="Peptidase_S9"/>
    <property type="match status" value="1"/>
</dbReference>
<dbReference type="Gene3D" id="2.120.10.30">
    <property type="entry name" value="TolB, C-terminal domain"/>
    <property type="match status" value="1"/>
</dbReference>
<dbReference type="Pfam" id="PF19283">
    <property type="entry name" value="APEH_N"/>
    <property type="match status" value="1"/>
</dbReference>
<dbReference type="Gene3D" id="3.40.50.1820">
    <property type="entry name" value="alpha/beta hydrolase"/>
    <property type="match status" value="1"/>
</dbReference>
<evidence type="ECO:0000256" key="6">
    <source>
        <dbReference type="ARBA" id="ARBA00018421"/>
    </source>
</evidence>
<sequence length="705" mass="79304">MSQVDKVVRVFRAVAQYPSPTSAKIMKTLIGSNAVPVVSTWSQRCLERGKIAKFQQMHFIDISLQKSSDLLPVDVSSEILSAFSSSEELRGVIREMPAEGNSKKKQFLEVWKNQQLWKVFDLAALDVHGDVYSDNDFGSLDWSPCEQKLLYIAEKKLPKTEPFYKQKAQDNKDDGQGNGKTIKGEEYVFRQDWGEQLVGKHQSVIFICDTKSETIKELKGIPPHLTPGQVIWTPDGKGVVGVAWETEPRRLGLIYCTSRRGCIFHLTSDGSFNILSEEGQSVRAPRFSPNGEYLVWLQRPSGGPHHAAHKLMCCKWESKKQNSIVGGKLFYGLFNADLPKRCWSADSSRVLLSTPQRFSVNSYVINIDDKTITECENEEGSQIVLDVQRDLVVCARSSFKQPARLILGKLPPKDKEQFILWSPVTNWQADTMLDSLVFHHMSLSHEDEIAENCNMYSAMYFGPENAESHEVPLIVWPHGGPHSAFVNNFTIYHAFFGLLGFGMLMVNYRGSIGAGQDNVEFLLGRIGEADVKDVHHATMEALKQFPFLNPNKLVLFGGSHGGFLVTHLSGQYPNLFKAVVARNPVIDVAAMATVTDIPDWNAVEAGYPYAEGEEMSLEAFSKMKECSPIFHVSKVVAPTLLMIGSKDLRVPSSQGIHYYYRLKSQNVKTKLMLYEDNHPLGQVPVEMDDLINSVLWFYQHIEKEI</sequence>
<evidence type="ECO:0000256" key="3">
    <source>
        <dbReference type="ARBA" id="ARBA00010040"/>
    </source>
</evidence>
<comment type="similarity">
    <text evidence="3">Belongs to the peptidase S9C family.</text>
</comment>
<accession>A0AAD8EHW2</accession>
<evidence type="ECO:0000313" key="12">
    <source>
        <dbReference type="Proteomes" id="UP001233999"/>
    </source>
</evidence>
<feature type="domain" description="Acylamino-acid-releasing enzyme N-terminal" evidence="10">
    <location>
        <begin position="70"/>
        <end position="422"/>
    </location>
</feature>
<dbReference type="PANTHER" id="PTHR42776:SF4">
    <property type="entry name" value="ACYLAMINO-ACID-RELEASING ENZYME"/>
    <property type="match status" value="1"/>
</dbReference>
<dbReference type="EC" id="3.4.19.1" evidence="5"/>
<evidence type="ECO:0000259" key="9">
    <source>
        <dbReference type="Pfam" id="PF00326"/>
    </source>
</evidence>
<dbReference type="GO" id="GO:0005737">
    <property type="term" value="C:cytoplasm"/>
    <property type="evidence" value="ECO:0007669"/>
    <property type="project" value="UniProtKB-SubCell"/>
</dbReference>
<dbReference type="InterPro" id="IPR045550">
    <property type="entry name" value="AARE_N"/>
</dbReference>
<reference evidence="11" key="2">
    <citation type="submission" date="2023-05" db="EMBL/GenBank/DDBJ databases">
        <authorList>
            <person name="Fouks B."/>
        </authorList>
    </citation>
    <scope>NUCLEOTIDE SEQUENCE</scope>
    <source>
        <strain evidence="11">Stay&amp;Tobe</strain>
        <tissue evidence="11">Testes</tissue>
    </source>
</reference>